<reference evidence="3" key="1">
    <citation type="journal article" date="2005" name="Nature">
        <title>The map-based sequence of the rice genome.</title>
        <authorList>
            <consortium name="International rice genome sequencing project (IRGSP)"/>
            <person name="Matsumoto T."/>
            <person name="Wu J."/>
            <person name="Kanamori H."/>
            <person name="Katayose Y."/>
            <person name="Fujisawa M."/>
            <person name="Namiki N."/>
            <person name="Mizuno H."/>
            <person name="Yamamoto K."/>
            <person name="Antonio B.A."/>
            <person name="Baba T."/>
            <person name="Sakata K."/>
            <person name="Nagamura Y."/>
            <person name="Aoki H."/>
            <person name="Arikawa K."/>
            <person name="Arita K."/>
            <person name="Bito T."/>
            <person name="Chiden Y."/>
            <person name="Fujitsuka N."/>
            <person name="Fukunaka R."/>
            <person name="Hamada M."/>
            <person name="Harada C."/>
            <person name="Hayashi A."/>
            <person name="Hijishita S."/>
            <person name="Honda M."/>
            <person name="Hosokawa S."/>
            <person name="Ichikawa Y."/>
            <person name="Idonuma A."/>
            <person name="Iijima M."/>
            <person name="Ikeda M."/>
            <person name="Ikeno M."/>
            <person name="Ito K."/>
            <person name="Ito S."/>
            <person name="Ito T."/>
            <person name="Ito Y."/>
            <person name="Ito Y."/>
            <person name="Iwabuchi A."/>
            <person name="Kamiya K."/>
            <person name="Karasawa W."/>
            <person name="Kurita K."/>
            <person name="Katagiri S."/>
            <person name="Kikuta A."/>
            <person name="Kobayashi H."/>
            <person name="Kobayashi N."/>
            <person name="Machita K."/>
            <person name="Maehara T."/>
            <person name="Masukawa M."/>
            <person name="Mizubayashi T."/>
            <person name="Mukai Y."/>
            <person name="Nagasaki H."/>
            <person name="Nagata Y."/>
            <person name="Naito S."/>
            <person name="Nakashima M."/>
            <person name="Nakama Y."/>
            <person name="Nakamichi Y."/>
            <person name="Nakamura M."/>
            <person name="Meguro A."/>
            <person name="Negishi M."/>
            <person name="Ohta I."/>
            <person name="Ohta T."/>
            <person name="Okamoto M."/>
            <person name="Ono N."/>
            <person name="Saji S."/>
            <person name="Sakaguchi M."/>
            <person name="Sakai K."/>
            <person name="Shibata M."/>
            <person name="Shimokawa T."/>
            <person name="Song J."/>
            <person name="Takazaki Y."/>
            <person name="Terasawa K."/>
            <person name="Tsugane M."/>
            <person name="Tsuji K."/>
            <person name="Ueda S."/>
            <person name="Waki K."/>
            <person name="Yamagata H."/>
            <person name="Yamamoto M."/>
            <person name="Yamamoto S."/>
            <person name="Yamane H."/>
            <person name="Yoshiki S."/>
            <person name="Yoshihara R."/>
            <person name="Yukawa K."/>
            <person name="Zhong H."/>
            <person name="Yano M."/>
            <person name="Yuan Q."/>
            <person name="Ouyang S."/>
            <person name="Liu J."/>
            <person name="Jones K.M."/>
            <person name="Gansberger K."/>
            <person name="Moffat K."/>
            <person name="Hill J."/>
            <person name="Bera J."/>
            <person name="Fadrosh D."/>
            <person name="Jin S."/>
            <person name="Johri S."/>
            <person name="Kim M."/>
            <person name="Overton L."/>
            <person name="Reardon M."/>
            <person name="Tsitrin T."/>
            <person name="Vuong H."/>
            <person name="Weaver B."/>
            <person name="Ciecko A."/>
            <person name="Tallon L."/>
            <person name="Jackson J."/>
            <person name="Pai G."/>
            <person name="Aken S.V."/>
            <person name="Utterback T."/>
            <person name="Reidmuller S."/>
            <person name="Feldblyum T."/>
            <person name="Hsiao J."/>
            <person name="Zismann V."/>
            <person name="Iobst S."/>
            <person name="de Vazeille A.R."/>
            <person name="Buell C.R."/>
            <person name="Ying K."/>
            <person name="Li Y."/>
            <person name="Lu T."/>
            <person name="Huang Y."/>
            <person name="Zhao Q."/>
            <person name="Feng Q."/>
            <person name="Zhang L."/>
            <person name="Zhu J."/>
            <person name="Weng Q."/>
            <person name="Mu J."/>
            <person name="Lu Y."/>
            <person name="Fan D."/>
            <person name="Liu Y."/>
            <person name="Guan J."/>
            <person name="Zhang Y."/>
            <person name="Yu S."/>
            <person name="Liu X."/>
            <person name="Zhang Y."/>
            <person name="Hong G."/>
            <person name="Han B."/>
            <person name="Choisne N."/>
            <person name="Demange N."/>
            <person name="Orjeda G."/>
            <person name="Samain S."/>
            <person name="Cattolico L."/>
            <person name="Pelletier E."/>
            <person name="Couloux A."/>
            <person name="Segurens B."/>
            <person name="Wincker P."/>
            <person name="D'Hont A."/>
            <person name="Scarpelli C."/>
            <person name="Weissenbach J."/>
            <person name="Salanoubat M."/>
            <person name="Quetier F."/>
            <person name="Yu Y."/>
            <person name="Kim H.R."/>
            <person name="Rambo T."/>
            <person name="Currie J."/>
            <person name="Collura K."/>
            <person name="Luo M."/>
            <person name="Yang T."/>
            <person name="Ammiraju J.S.S."/>
            <person name="Engler F."/>
            <person name="Soderlund C."/>
            <person name="Wing R.A."/>
            <person name="Palmer L.E."/>
            <person name="de la Bastide M."/>
            <person name="Spiegel L."/>
            <person name="Nascimento L."/>
            <person name="Zutavern T."/>
            <person name="O'Shaughnessy A."/>
            <person name="Dike S."/>
            <person name="Dedhia N."/>
            <person name="Preston R."/>
            <person name="Balija V."/>
            <person name="McCombie W.R."/>
            <person name="Chow T."/>
            <person name="Chen H."/>
            <person name="Chung M."/>
            <person name="Chen C."/>
            <person name="Shaw J."/>
            <person name="Wu H."/>
            <person name="Hsiao K."/>
            <person name="Chao Y."/>
            <person name="Chu M."/>
            <person name="Cheng C."/>
            <person name="Hour A."/>
            <person name="Lee P."/>
            <person name="Lin S."/>
            <person name="Lin Y."/>
            <person name="Liou J."/>
            <person name="Liu S."/>
            <person name="Hsing Y."/>
            <person name="Raghuvanshi S."/>
            <person name="Mohanty A."/>
            <person name="Bharti A.K."/>
            <person name="Gaur A."/>
            <person name="Gupta V."/>
            <person name="Kumar D."/>
            <person name="Ravi V."/>
            <person name="Vij S."/>
            <person name="Kapur A."/>
            <person name="Khurana P."/>
            <person name="Khurana P."/>
            <person name="Khurana J.P."/>
            <person name="Tyagi A.K."/>
            <person name="Gaikwad K."/>
            <person name="Singh A."/>
            <person name="Dalal V."/>
            <person name="Srivastava S."/>
            <person name="Dixit A."/>
            <person name="Pal A.K."/>
            <person name="Ghazi I.A."/>
            <person name="Yadav M."/>
            <person name="Pandit A."/>
            <person name="Bhargava A."/>
            <person name="Sureshbabu K."/>
            <person name="Batra K."/>
            <person name="Sharma T.R."/>
            <person name="Mohapatra T."/>
            <person name="Singh N.K."/>
            <person name="Messing J."/>
            <person name="Nelson A.B."/>
            <person name="Fuks G."/>
            <person name="Kavchok S."/>
            <person name="Keizer G."/>
            <person name="Linton E."/>
            <person name="Llaca V."/>
            <person name="Song R."/>
            <person name="Tanyolac B."/>
            <person name="Young S."/>
            <person name="Ho-Il K."/>
            <person name="Hahn J.H."/>
            <person name="Sangsakoo G."/>
            <person name="Vanavichit A."/>
            <person name="de Mattos Luiz.A.T."/>
            <person name="Zimmer P.D."/>
            <person name="Malone G."/>
            <person name="Dellagostin O."/>
            <person name="de Oliveira A.C."/>
            <person name="Bevan M."/>
            <person name="Bancroft I."/>
            <person name="Minx P."/>
            <person name="Cordum H."/>
            <person name="Wilson R."/>
            <person name="Cheng Z."/>
            <person name="Jin W."/>
            <person name="Jiang J."/>
            <person name="Leong S.A."/>
            <person name="Iwama H."/>
            <person name="Gojobori T."/>
            <person name="Itoh T."/>
            <person name="Niimura Y."/>
            <person name="Fujii Y."/>
            <person name="Habara T."/>
            <person name="Sakai H."/>
            <person name="Sato Y."/>
            <person name="Wilson G."/>
            <person name="Kumar K."/>
            <person name="McCouch S."/>
            <person name="Juretic N."/>
            <person name="Hoen D."/>
            <person name="Wright S."/>
            <person name="Bruskiewich R."/>
            <person name="Bureau T."/>
            <person name="Miyao A."/>
            <person name="Hirochika H."/>
            <person name="Nishikawa T."/>
            <person name="Kadowaki K."/>
            <person name="Sugiura M."/>
            <person name="Burr B."/>
            <person name="Sasaki T."/>
        </authorList>
    </citation>
    <scope>NUCLEOTIDE SEQUENCE [LARGE SCALE GENOMIC DNA]</scope>
    <source>
        <strain evidence="3">cv. Nipponbare</strain>
    </source>
</reference>
<accession>A0A0P0XJ23</accession>
<proteinExistence type="predicted"/>
<reference evidence="2 3" key="3">
    <citation type="journal article" date="2013" name="Rice">
        <title>Improvement of the Oryza sativa Nipponbare reference genome using next generation sequence and optical map data.</title>
        <authorList>
            <person name="Kawahara Y."/>
            <person name="de la Bastide M."/>
            <person name="Hamilton J.P."/>
            <person name="Kanamori H."/>
            <person name="McCombie W.R."/>
            <person name="Ouyang S."/>
            <person name="Schwartz D.C."/>
            <person name="Tanaka T."/>
            <person name="Wu J."/>
            <person name="Zhou S."/>
            <person name="Childs K.L."/>
            <person name="Davidson R.M."/>
            <person name="Lin H."/>
            <person name="Quesada-Ocampo L."/>
            <person name="Vaillancourt B."/>
            <person name="Sakai H."/>
            <person name="Lee S.S."/>
            <person name="Kim J."/>
            <person name="Numa H."/>
            <person name="Itoh T."/>
            <person name="Buell C.R."/>
            <person name="Matsumoto T."/>
        </authorList>
    </citation>
    <scope>NUCLEOTIDE SEQUENCE [LARGE SCALE GENOMIC DNA]</scope>
    <source>
        <strain evidence="3">cv. Nipponbare</strain>
    </source>
</reference>
<evidence type="ECO:0000256" key="1">
    <source>
        <dbReference type="SAM" id="MobiDB-lite"/>
    </source>
</evidence>
<dbReference type="EMBL" id="AP014964">
    <property type="protein sequence ID" value="BAT06643.1"/>
    <property type="molecule type" value="Genomic_DNA"/>
</dbReference>
<name>A0A0P0XJ23_ORYSJ</name>
<evidence type="ECO:0000313" key="3">
    <source>
        <dbReference type="Proteomes" id="UP000059680"/>
    </source>
</evidence>
<dbReference type="AlphaFoldDB" id="A0A0P0XJ23"/>
<sequence>MRRRRRRRRRDAGGELAAALGEAALELVRVLVAAQRLRAVEPAPAVGAREGAVVAGGGERRRRVPGGRGVLPAGRRGVDQPQVEVDVAG</sequence>
<dbReference type="Proteomes" id="UP000059680">
    <property type="component" value="Chromosome 8"/>
</dbReference>
<protein>
    <submittedName>
        <fullName evidence="2">Os08g0555650 protein</fullName>
    </submittedName>
</protein>
<dbReference type="Gramene" id="Os08t0555650-00">
    <property type="protein sequence ID" value="Os08t0555650-00"/>
    <property type="gene ID" value="Os08g0555650"/>
</dbReference>
<gene>
    <name evidence="2" type="ordered locus">Os08g0555650</name>
    <name evidence="2" type="ORF">OSNPB_080555650</name>
</gene>
<keyword evidence="3" id="KW-1185">Reference proteome</keyword>
<dbReference type="PaxDb" id="39947-A0A0P0XJ23"/>
<feature type="non-terminal residue" evidence="2">
    <location>
        <position position="89"/>
    </location>
</feature>
<feature type="region of interest" description="Disordered" evidence="1">
    <location>
        <begin position="57"/>
        <end position="78"/>
    </location>
</feature>
<dbReference type="InParanoid" id="A0A0P0XJ23"/>
<reference evidence="2 3" key="2">
    <citation type="journal article" date="2013" name="Plant Cell Physiol.">
        <title>Rice Annotation Project Database (RAP-DB): an integrative and interactive database for rice genomics.</title>
        <authorList>
            <person name="Sakai H."/>
            <person name="Lee S.S."/>
            <person name="Tanaka T."/>
            <person name="Numa H."/>
            <person name="Kim J."/>
            <person name="Kawahara Y."/>
            <person name="Wakimoto H."/>
            <person name="Yang C.C."/>
            <person name="Iwamoto M."/>
            <person name="Abe T."/>
            <person name="Yamada Y."/>
            <person name="Muto A."/>
            <person name="Inokuchi H."/>
            <person name="Ikemura T."/>
            <person name="Matsumoto T."/>
            <person name="Sasaki T."/>
            <person name="Itoh T."/>
        </authorList>
    </citation>
    <scope>NUCLEOTIDE SEQUENCE [LARGE SCALE GENOMIC DNA]</scope>
    <source>
        <strain evidence="3">cv. Nipponbare</strain>
    </source>
</reference>
<organism evidence="2 3">
    <name type="scientific">Oryza sativa subsp. japonica</name>
    <name type="common">Rice</name>
    <dbReference type="NCBI Taxonomy" id="39947"/>
    <lineage>
        <taxon>Eukaryota</taxon>
        <taxon>Viridiplantae</taxon>
        <taxon>Streptophyta</taxon>
        <taxon>Embryophyta</taxon>
        <taxon>Tracheophyta</taxon>
        <taxon>Spermatophyta</taxon>
        <taxon>Magnoliopsida</taxon>
        <taxon>Liliopsida</taxon>
        <taxon>Poales</taxon>
        <taxon>Poaceae</taxon>
        <taxon>BOP clade</taxon>
        <taxon>Oryzoideae</taxon>
        <taxon>Oryzeae</taxon>
        <taxon>Oryzinae</taxon>
        <taxon>Oryza</taxon>
        <taxon>Oryza sativa</taxon>
    </lineage>
</organism>
<evidence type="ECO:0000313" key="2">
    <source>
        <dbReference type="EMBL" id="BAT06643.1"/>
    </source>
</evidence>